<dbReference type="GO" id="GO:0009246">
    <property type="term" value="P:enterobacterial common antigen biosynthetic process"/>
    <property type="evidence" value="ECO:0007669"/>
    <property type="project" value="TreeGrafter"/>
</dbReference>
<evidence type="ECO:0000256" key="6">
    <source>
        <dbReference type="ARBA" id="ARBA00023136"/>
    </source>
</evidence>
<dbReference type="Pfam" id="PF01757">
    <property type="entry name" value="Acyl_transf_3"/>
    <property type="match status" value="1"/>
</dbReference>
<dbReference type="GO" id="GO:0005886">
    <property type="term" value="C:plasma membrane"/>
    <property type="evidence" value="ECO:0007669"/>
    <property type="project" value="UniProtKB-SubCell"/>
</dbReference>
<reference evidence="10" key="1">
    <citation type="submission" date="2016-10" db="EMBL/GenBank/DDBJ databases">
        <authorList>
            <person name="Varghese N."/>
            <person name="Submissions S."/>
        </authorList>
    </citation>
    <scope>NUCLEOTIDE SEQUENCE [LARGE SCALE GENOMIC DNA]</scope>
    <source>
        <strain evidence="10">DSM 11526</strain>
    </source>
</reference>
<feature type="transmembrane region" description="Helical" evidence="7">
    <location>
        <begin position="12"/>
        <end position="30"/>
    </location>
</feature>
<feature type="transmembrane region" description="Helical" evidence="7">
    <location>
        <begin position="88"/>
        <end position="109"/>
    </location>
</feature>
<dbReference type="EMBL" id="FNRJ01000001">
    <property type="protein sequence ID" value="SEA07126.1"/>
    <property type="molecule type" value="Genomic_DNA"/>
</dbReference>
<feature type="transmembrane region" description="Helical" evidence="7">
    <location>
        <begin position="203"/>
        <end position="222"/>
    </location>
</feature>
<keyword evidence="4 7" id="KW-0812">Transmembrane</keyword>
<evidence type="ECO:0000256" key="1">
    <source>
        <dbReference type="ARBA" id="ARBA00004651"/>
    </source>
</evidence>
<comment type="subcellular location">
    <subcellularLocation>
        <location evidence="1">Cell membrane</location>
        <topology evidence="1">Multi-pass membrane protein</topology>
    </subcellularLocation>
</comment>
<evidence type="ECO:0000256" key="3">
    <source>
        <dbReference type="ARBA" id="ARBA00022475"/>
    </source>
</evidence>
<evidence type="ECO:0000313" key="9">
    <source>
        <dbReference type="EMBL" id="SEA07126.1"/>
    </source>
</evidence>
<evidence type="ECO:0000256" key="2">
    <source>
        <dbReference type="ARBA" id="ARBA00007400"/>
    </source>
</evidence>
<feature type="transmembrane region" description="Helical" evidence="7">
    <location>
        <begin position="150"/>
        <end position="168"/>
    </location>
</feature>
<dbReference type="GO" id="GO:0016413">
    <property type="term" value="F:O-acetyltransferase activity"/>
    <property type="evidence" value="ECO:0007669"/>
    <property type="project" value="TreeGrafter"/>
</dbReference>
<dbReference type="OrthoDB" id="1072135at2"/>
<dbReference type="STRING" id="1122198.SAMN02745729_101386"/>
<keyword evidence="9" id="KW-0012">Acyltransferase</keyword>
<sequence>MVQERVFWPDLVRCFAIFLVVVVHTSSPVVLSFSEVEPRDWLLANAFDSFARVSVPFFFMISGYLVLNKDYNFISNIFRVTKRVLIPLIFWSFFYISYAATEYGLSYFIEYDYMSLLKSPAQYHLWFLYDIFFLYLLIPFMKAFIEKKLVIYFMVFWFSKEFLGFMSVDVYWRFDPISKFAGYMLIGYYIGNIKEISFRIKASCFILFFVCFLITFLKTYQLSLEAGEFVKKYYSYRSPNVMIMSICLFILLKDADMRSCVMKTFITTISKYALGIYGIHVLLIHLLSIGSFGFSISAMGYGGSGLALIVSILSVFILSFLVVMLLGKIKIVKNILG</sequence>
<keyword evidence="3" id="KW-1003">Cell membrane</keyword>
<proteinExistence type="inferred from homology"/>
<feature type="transmembrane region" description="Helical" evidence="7">
    <location>
        <begin position="234"/>
        <end position="252"/>
    </location>
</feature>
<dbReference type="PANTHER" id="PTHR40074">
    <property type="entry name" value="O-ACETYLTRANSFERASE WECH"/>
    <property type="match status" value="1"/>
</dbReference>
<dbReference type="Proteomes" id="UP000242469">
    <property type="component" value="Unassembled WGS sequence"/>
</dbReference>
<feature type="transmembrane region" description="Helical" evidence="7">
    <location>
        <begin position="272"/>
        <end position="294"/>
    </location>
</feature>
<feature type="transmembrane region" description="Helical" evidence="7">
    <location>
        <begin position="306"/>
        <end position="327"/>
    </location>
</feature>
<dbReference type="RefSeq" id="WP_091822232.1">
    <property type="nucleotide sequence ID" value="NZ_FNRJ01000001.1"/>
</dbReference>
<evidence type="ECO:0000256" key="5">
    <source>
        <dbReference type="ARBA" id="ARBA00022989"/>
    </source>
</evidence>
<evidence type="ECO:0000256" key="4">
    <source>
        <dbReference type="ARBA" id="ARBA00022692"/>
    </source>
</evidence>
<keyword evidence="5 7" id="KW-1133">Transmembrane helix</keyword>
<evidence type="ECO:0000313" key="10">
    <source>
        <dbReference type="Proteomes" id="UP000242469"/>
    </source>
</evidence>
<evidence type="ECO:0000259" key="8">
    <source>
        <dbReference type="Pfam" id="PF01757"/>
    </source>
</evidence>
<organism evidence="9 10">
    <name type="scientific">Marinobacterium iners DSM 11526</name>
    <dbReference type="NCBI Taxonomy" id="1122198"/>
    <lineage>
        <taxon>Bacteria</taxon>
        <taxon>Pseudomonadati</taxon>
        <taxon>Pseudomonadota</taxon>
        <taxon>Gammaproteobacteria</taxon>
        <taxon>Oceanospirillales</taxon>
        <taxon>Oceanospirillaceae</taxon>
        <taxon>Marinobacterium</taxon>
    </lineage>
</organism>
<feature type="domain" description="Acyltransferase 3" evidence="8">
    <location>
        <begin position="8"/>
        <end position="326"/>
    </location>
</feature>
<keyword evidence="6 7" id="KW-0472">Membrane</keyword>
<accession>A0A1H3Y652</accession>
<feature type="transmembrane region" description="Helical" evidence="7">
    <location>
        <begin position="50"/>
        <end position="67"/>
    </location>
</feature>
<dbReference type="InterPro" id="IPR002656">
    <property type="entry name" value="Acyl_transf_3_dom"/>
</dbReference>
<keyword evidence="10" id="KW-1185">Reference proteome</keyword>
<gene>
    <name evidence="9" type="ORF">SAMN02745729_101386</name>
</gene>
<feature type="transmembrane region" description="Helical" evidence="7">
    <location>
        <begin position="121"/>
        <end position="138"/>
    </location>
</feature>
<keyword evidence="9" id="KW-0808">Transferase</keyword>
<dbReference type="PANTHER" id="PTHR40074:SF2">
    <property type="entry name" value="O-ACETYLTRANSFERASE WECH"/>
    <property type="match status" value="1"/>
</dbReference>
<name>A0A1H3Y652_9GAMM</name>
<comment type="similarity">
    <text evidence="2">Belongs to the acyltransferase 3 family.</text>
</comment>
<protein>
    <submittedName>
        <fullName evidence="9">Surface polysaccharide O-acyltransferase, integral membrane enzyme</fullName>
    </submittedName>
</protein>
<dbReference type="AlphaFoldDB" id="A0A1H3Y652"/>
<evidence type="ECO:0000256" key="7">
    <source>
        <dbReference type="SAM" id="Phobius"/>
    </source>
</evidence>